<evidence type="ECO:0000313" key="2">
    <source>
        <dbReference type="Proteomes" id="UP001345219"/>
    </source>
</evidence>
<gene>
    <name evidence="1" type="ORF">SAY87_005209</name>
</gene>
<protein>
    <submittedName>
        <fullName evidence="1">Uncharacterized protein</fullName>
    </submittedName>
</protein>
<proteinExistence type="predicted"/>
<comment type="caution">
    <text evidence="1">The sequence shown here is derived from an EMBL/GenBank/DDBJ whole genome shotgun (WGS) entry which is preliminary data.</text>
</comment>
<evidence type="ECO:0000313" key="1">
    <source>
        <dbReference type="EMBL" id="KAK4760316.1"/>
    </source>
</evidence>
<dbReference type="AlphaFoldDB" id="A0AAN7K5G3"/>
<reference evidence="1 2" key="1">
    <citation type="journal article" date="2023" name="Hortic Res">
        <title>Pangenome of water caltrop reveals structural variations and asymmetric subgenome divergence after allopolyploidization.</title>
        <authorList>
            <person name="Zhang X."/>
            <person name="Chen Y."/>
            <person name="Wang L."/>
            <person name="Yuan Y."/>
            <person name="Fang M."/>
            <person name="Shi L."/>
            <person name="Lu R."/>
            <person name="Comes H.P."/>
            <person name="Ma Y."/>
            <person name="Chen Y."/>
            <person name="Huang G."/>
            <person name="Zhou Y."/>
            <person name="Zheng Z."/>
            <person name="Qiu Y."/>
        </authorList>
    </citation>
    <scope>NUCLEOTIDE SEQUENCE [LARGE SCALE GENOMIC DNA]</scope>
    <source>
        <tissue evidence="1">Roots</tissue>
    </source>
</reference>
<sequence length="109" mass="12103">MSCFQSRGSSIGFTMKIKKGLGGRNYDMGGIMAEKSALFLAHLRYELLLNLNGDGVVVGRLEEIDGRPSRAAFVFHRACAAVLELNSHLPRLQLDLHPVGFNDERRKTD</sequence>
<accession>A0AAN7K5G3</accession>
<dbReference type="EMBL" id="JAXIOK010000010">
    <property type="protein sequence ID" value="KAK4760316.1"/>
    <property type="molecule type" value="Genomic_DNA"/>
</dbReference>
<name>A0AAN7K5G3_9MYRT</name>
<organism evidence="1 2">
    <name type="scientific">Trapa incisa</name>
    <dbReference type="NCBI Taxonomy" id="236973"/>
    <lineage>
        <taxon>Eukaryota</taxon>
        <taxon>Viridiplantae</taxon>
        <taxon>Streptophyta</taxon>
        <taxon>Embryophyta</taxon>
        <taxon>Tracheophyta</taxon>
        <taxon>Spermatophyta</taxon>
        <taxon>Magnoliopsida</taxon>
        <taxon>eudicotyledons</taxon>
        <taxon>Gunneridae</taxon>
        <taxon>Pentapetalae</taxon>
        <taxon>rosids</taxon>
        <taxon>malvids</taxon>
        <taxon>Myrtales</taxon>
        <taxon>Lythraceae</taxon>
        <taxon>Trapa</taxon>
    </lineage>
</organism>
<keyword evidence="2" id="KW-1185">Reference proteome</keyword>
<dbReference type="Proteomes" id="UP001345219">
    <property type="component" value="Chromosome 5"/>
</dbReference>